<evidence type="ECO:0000313" key="2">
    <source>
        <dbReference type="Proteomes" id="UP000271925"/>
    </source>
</evidence>
<evidence type="ECO:0000313" key="1">
    <source>
        <dbReference type="EMBL" id="RRB06832.1"/>
    </source>
</evidence>
<accession>A0A3P1C0P3</accession>
<sequence>MKVGDLNFFAELLTTEGYNKYYQRFEWAVESECENLGIHIVEQNQPKEFILVLSTIDDNDGNIMPIHVHYYFKDFIANQSKIIENKLLATFEVELIALPNDQIAFQVPFLMGYTAHLIFHSEQSILSYNRFLLQSLIRLYERLQEIQLDYLPKLVPSPETLENFVDRNKELDQLNKVEIPKALSYIKGQVRESTYEDFIEKLYITLRSQALIEFKTSKPNFRHLFVGPVKEKIVWLGKNSQLKYLIRGLVKRNFIKADSGYEITAACFKRPNQDLLAYNIDHTGLPKLKDQKDEIDNILKAIEGSILL</sequence>
<reference evidence="1 2" key="1">
    <citation type="submission" date="2018-11" db="EMBL/GenBank/DDBJ databases">
        <authorList>
            <person name="Zhou Z."/>
            <person name="Wang G."/>
        </authorList>
    </citation>
    <scope>NUCLEOTIDE SEQUENCE [LARGE SCALE GENOMIC DNA]</scope>
    <source>
        <strain evidence="1 2">KCTC52004</strain>
    </source>
</reference>
<dbReference type="OrthoDB" id="839908at2"/>
<protein>
    <submittedName>
        <fullName evidence="1">Uncharacterized protein</fullName>
    </submittedName>
</protein>
<gene>
    <name evidence="1" type="ORF">EHT25_03305</name>
</gene>
<keyword evidence="2" id="KW-1185">Reference proteome</keyword>
<dbReference type="AlphaFoldDB" id="A0A3P1C0P3"/>
<dbReference type="EMBL" id="RQJO01000007">
    <property type="protein sequence ID" value="RRB06832.1"/>
    <property type="molecule type" value="Genomic_DNA"/>
</dbReference>
<proteinExistence type="predicted"/>
<dbReference type="RefSeq" id="WP_124870616.1">
    <property type="nucleotide sequence ID" value="NZ_RQJO01000007.1"/>
</dbReference>
<dbReference type="Proteomes" id="UP000271925">
    <property type="component" value="Unassembled WGS sequence"/>
</dbReference>
<organism evidence="1 2">
    <name type="scientific">Larkinella rosea</name>
    <dbReference type="NCBI Taxonomy" id="2025312"/>
    <lineage>
        <taxon>Bacteria</taxon>
        <taxon>Pseudomonadati</taxon>
        <taxon>Bacteroidota</taxon>
        <taxon>Cytophagia</taxon>
        <taxon>Cytophagales</taxon>
        <taxon>Spirosomataceae</taxon>
        <taxon>Larkinella</taxon>
    </lineage>
</organism>
<name>A0A3P1C0P3_9BACT</name>
<comment type="caution">
    <text evidence="1">The sequence shown here is derived from an EMBL/GenBank/DDBJ whole genome shotgun (WGS) entry which is preliminary data.</text>
</comment>